<accession>A0A3M8R7Y0</accession>
<keyword evidence="3 4" id="KW-0998">Cell outer membrane</keyword>
<evidence type="ECO:0000313" key="6">
    <source>
        <dbReference type="EMBL" id="RNF63324.1"/>
    </source>
</evidence>
<dbReference type="PANTHER" id="PTHR37482:SF1">
    <property type="entry name" value="OUTER MEMBRANE PROTEIN ASSEMBLY FACTOR BAME"/>
    <property type="match status" value="1"/>
</dbReference>
<dbReference type="RefSeq" id="WP_123103427.1">
    <property type="nucleotide sequence ID" value="NZ_CP127527.1"/>
</dbReference>
<dbReference type="PANTHER" id="PTHR37482">
    <property type="entry name" value="OUTER MEMBRANE PROTEIN ASSEMBLY FACTOR BAME"/>
    <property type="match status" value="1"/>
</dbReference>
<name>A0A3M8R7Y0_9PROT</name>
<evidence type="ECO:0000256" key="1">
    <source>
        <dbReference type="ARBA" id="ARBA00022729"/>
    </source>
</evidence>
<keyword evidence="2 4" id="KW-0472">Membrane</keyword>
<comment type="subcellular location">
    <subcellularLocation>
        <location evidence="4">Cell outer membrane</location>
        <topology evidence="4">Lipid-anchor</topology>
    </subcellularLocation>
</comment>
<dbReference type="PROSITE" id="PS51257">
    <property type="entry name" value="PROKAR_LIPOPROTEIN"/>
    <property type="match status" value="1"/>
</dbReference>
<dbReference type="GO" id="GO:1990063">
    <property type="term" value="C:Bam protein complex"/>
    <property type="evidence" value="ECO:0007669"/>
    <property type="project" value="TreeGrafter"/>
</dbReference>
<evidence type="ECO:0000256" key="2">
    <source>
        <dbReference type="ARBA" id="ARBA00023136"/>
    </source>
</evidence>
<proteinExistence type="inferred from homology"/>
<dbReference type="HAMAP" id="MF_00925">
    <property type="entry name" value="OM_assembly_BamE"/>
    <property type="match status" value="1"/>
</dbReference>
<sequence>MRSLRPFLLIPLFGLLLTGCNIYRVNVQQGNVVTTKELAELHPGMDQLQVRTILGSPLLQDPWHPDQWVYVYSLKPAYGTLEVRKIYVLFDKDGKLLGVQGDVKAAAATATTAS</sequence>
<dbReference type="InterPro" id="IPR037873">
    <property type="entry name" value="BamE-like"/>
</dbReference>
<keyword evidence="4" id="KW-0449">Lipoprotein</keyword>
<keyword evidence="1 4" id="KW-0732">Signal</keyword>
<feature type="domain" description="Outer membrane protein assembly factor BamE" evidence="5">
    <location>
        <begin position="30"/>
        <end position="96"/>
    </location>
</feature>
<comment type="subunit">
    <text evidence="4">Part of the Bam complex.</text>
</comment>
<reference evidence="6" key="1">
    <citation type="submission" date="2018-10" db="EMBL/GenBank/DDBJ databases">
        <title>Acidithiobacillus sulfuriphilus sp. nov.: an extremely acidophilic sulfur-oxidizing chemolithotroph isolated from a neutral pH environment.</title>
        <authorList>
            <person name="Falagan C."/>
            <person name="Moya-Beltran A."/>
            <person name="Quatrini R."/>
            <person name="Johnson D.B."/>
        </authorList>
    </citation>
    <scope>NUCLEOTIDE SEQUENCE [LARGE SCALE GENOMIC DNA]</scope>
    <source>
        <strain evidence="6">CJ-2</strain>
    </source>
</reference>
<dbReference type="EMBL" id="RIZI01000157">
    <property type="protein sequence ID" value="RNF63324.1"/>
    <property type="molecule type" value="Genomic_DNA"/>
</dbReference>
<protein>
    <recommendedName>
        <fullName evidence="4">Outer membrane protein assembly factor BamE</fullName>
    </recommendedName>
</protein>
<keyword evidence="4" id="KW-0564">Palmitate</keyword>
<comment type="function">
    <text evidence="4">Part of the outer membrane protein assembly complex, which is involved in assembly and insertion of beta-barrel proteins into the outer membrane.</text>
</comment>
<evidence type="ECO:0000256" key="3">
    <source>
        <dbReference type="ARBA" id="ARBA00023237"/>
    </source>
</evidence>
<gene>
    <name evidence="4" type="primary">bamE</name>
    <name evidence="6" type="ORF">EC580_06725</name>
</gene>
<dbReference type="GO" id="GO:0051205">
    <property type="term" value="P:protein insertion into membrane"/>
    <property type="evidence" value="ECO:0007669"/>
    <property type="project" value="UniProtKB-UniRule"/>
</dbReference>
<dbReference type="Gene3D" id="3.30.1450.10">
    <property type="match status" value="1"/>
</dbReference>
<comment type="similarity">
    <text evidence="4">Belongs to the BamE family.</text>
</comment>
<dbReference type="Pfam" id="PF04355">
    <property type="entry name" value="BamE"/>
    <property type="match status" value="1"/>
</dbReference>
<organism evidence="6">
    <name type="scientific">Acidithiobacillus sulfuriphilus</name>
    <dbReference type="NCBI Taxonomy" id="1867749"/>
    <lineage>
        <taxon>Bacteria</taxon>
        <taxon>Pseudomonadati</taxon>
        <taxon>Pseudomonadota</taxon>
        <taxon>Acidithiobacillia</taxon>
        <taxon>Acidithiobacillales</taxon>
        <taxon>Acidithiobacillaceae</taxon>
        <taxon>Acidithiobacillus</taxon>
    </lineage>
</organism>
<dbReference type="OrthoDB" id="9808250at2"/>
<evidence type="ECO:0000256" key="4">
    <source>
        <dbReference type="HAMAP-Rule" id="MF_00925"/>
    </source>
</evidence>
<dbReference type="InterPro" id="IPR026592">
    <property type="entry name" value="BamE"/>
</dbReference>
<dbReference type="AlphaFoldDB" id="A0A3M8R7Y0"/>
<dbReference type="InterPro" id="IPR007450">
    <property type="entry name" value="BamE_dom"/>
</dbReference>
<dbReference type="GO" id="GO:0030674">
    <property type="term" value="F:protein-macromolecule adaptor activity"/>
    <property type="evidence" value="ECO:0007669"/>
    <property type="project" value="TreeGrafter"/>
</dbReference>
<evidence type="ECO:0000259" key="5">
    <source>
        <dbReference type="Pfam" id="PF04355"/>
    </source>
</evidence>
<dbReference type="GO" id="GO:0043165">
    <property type="term" value="P:Gram-negative-bacterium-type cell outer membrane assembly"/>
    <property type="evidence" value="ECO:0007669"/>
    <property type="project" value="UniProtKB-UniRule"/>
</dbReference>
<comment type="caution">
    <text evidence="6">The sequence shown here is derived from an EMBL/GenBank/DDBJ whole genome shotgun (WGS) entry which is preliminary data.</text>
</comment>